<dbReference type="PANTHER" id="PTHR43026">
    <property type="entry name" value="2-HYDROXYACID DEHYDROGENASE HOMOLOG 1-RELATED"/>
    <property type="match status" value="1"/>
</dbReference>
<dbReference type="Pfam" id="PF02826">
    <property type="entry name" value="2-Hacid_dh_C"/>
    <property type="match status" value="1"/>
</dbReference>
<dbReference type="InterPro" id="IPR006139">
    <property type="entry name" value="D-isomer_2_OHA_DH_cat_dom"/>
</dbReference>
<feature type="domain" description="D-isomer specific 2-hydroxyacid dehydrogenase catalytic" evidence="5">
    <location>
        <begin position="4"/>
        <end position="328"/>
    </location>
</feature>
<dbReference type="CDD" id="cd12183">
    <property type="entry name" value="LDH_like_2"/>
    <property type="match status" value="1"/>
</dbReference>
<keyword evidence="2 4" id="KW-0560">Oxidoreductase</keyword>
<accession>A0ABR7ZSZ3</accession>
<feature type="domain" description="D-isomer specific 2-hydroxyacid dehydrogenase NAD-binding" evidence="6">
    <location>
        <begin position="110"/>
        <end position="297"/>
    </location>
</feature>
<sequence>MKIAFFNTKPYDRQSFNTANGTYQHEIVFFECHLSNETVSLAAGFAAVCIFINDYLNAEMLEILAKGGTKLIALRSAGFNHVDLATAANLGITIVRVPAYSPYAVAEHAVALVLSLNRKVHRAYNRVREGNFSIEGLLGFDLYGSTVGVVGTGRIGAIFAQIMRGFGCKLIGYDAYQNPACLAMGMTYVSMPELLASSDIISLHCPLTPDTRYLIDAVAIAKMKTGTMLINTSRGALIDTQAAIDGLKSGAIGYLGIDVYEQEADLFFEDLSNEVIQDDVFQRLLTFPNVIVTGHQAFFTSHALANIAETTLANIAEFETSGNCVNEVKLETAIATNSK</sequence>
<dbReference type="InterPro" id="IPR058205">
    <property type="entry name" value="D-LDH-like"/>
</dbReference>
<dbReference type="Gene3D" id="3.40.50.720">
    <property type="entry name" value="NAD(P)-binding Rossmann-like Domain"/>
    <property type="match status" value="2"/>
</dbReference>
<evidence type="ECO:0000256" key="2">
    <source>
        <dbReference type="ARBA" id="ARBA00023002"/>
    </source>
</evidence>
<evidence type="ECO:0000313" key="7">
    <source>
        <dbReference type="EMBL" id="MBD2186642.1"/>
    </source>
</evidence>
<protein>
    <submittedName>
        <fullName evidence="7">2-hydroxyacid dehydrogenase</fullName>
    </submittedName>
</protein>
<dbReference type="Pfam" id="PF00389">
    <property type="entry name" value="2-Hacid_dh"/>
    <property type="match status" value="1"/>
</dbReference>
<dbReference type="InterPro" id="IPR036291">
    <property type="entry name" value="NAD(P)-bd_dom_sf"/>
</dbReference>
<comment type="similarity">
    <text evidence="1 4">Belongs to the D-isomer specific 2-hydroxyacid dehydrogenase family.</text>
</comment>
<comment type="caution">
    <text evidence="7">The sequence shown here is derived from an EMBL/GenBank/DDBJ whole genome shotgun (WGS) entry which is preliminary data.</text>
</comment>
<dbReference type="InterPro" id="IPR006140">
    <property type="entry name" value="D-isomer_DH_NAD-bd"/>
</dbReference>
<reference evidence="7 8" key="1">
    <citation type="journal article" date="2020" name="ISME J.">
        <title>Comparative genomics reveals insights into cyanobacterial evolution and habitat adaptation.</title>
        <authorList>
            <person name="Chen M.Y."/>
            <person name="Teng W.K."/>
            <person name="Zhao L."/>
            <person name="Hu C.X."/>
            <person name="Zhou Y.K."/>
            <person name="Han B.P."/>
            <person name="Song L.R."/>
            <person name="Shu W.S."/>
        </authorList>
    </citation>
    <scope>NUCLEOTIDE SEQUENCE [LARGE SCALE GENOMIC DNA]</scope>
    <source>
        <strain evidence="7 8">FACHB-723</strain>
    </source>
</reference>
<organism evidence="7 8">
    <name type="scientific">Pseudanabaena mucicola FACHB-723</name>
    <dbReference type="NCBI Taxonomy" id="2692860"/>
    <lineage>
        <taxon>Bacteria</taxon>
        <taxon>Bacillati</taxon>
        <taxon>Cyanobacteriota</taxon>
        <taxon>Cyanophyceae</taxon>
        <taxon>Pseudanabaenales</taxon>
        <taxon>Pseudanabaenaceae</taxon>
        <taxon>Pseudanabaena</taxon>
    </lineage>
</organism>
<dbReference type="PROSITE" id="PS00671">
    <property type="entry name" value="D_2_HYDROXYACID_DH_3"/>
    <property type="match status" value="1"/>
</dbReference>
<dbReference type="Proteomes" id="UP000642094">
    <property type="component" value="Unassembled WGS sequence"/>
</dbReference>
<dbReference type="PANTHER" id="PTHR43026:SF1">
    <property type="entry name" value="2-HYDROXYACID DEHYDROGENASE HOMOLOG 1-RELATED"/>
    <property type="match status" value="1"/>
</dbReference>
<dbReference type="SUPFAM" id="SSF51735">
    <property type="entry name" value="NAD(P)-binding Rossmann-fold domains"/>
    <property type="match status" value="1"/>
</dbReference>
<evidence type="ECO:0000256" key="4">
    <source>
        <dbReference type="RuleBase" id="RU003719"/>
    </source>
</evidence>
<dbReference type="PROSITE" id="PS00670">
    <property type="entry name" value="D_2_HYDROXYACID_DH_2"/>
    <property type="match status" value="1"/>
</dbReference>
<keyword evidence="8" id="KW-1185">Reference proteome</keyword>
<dbReference type="InterPro" id="IPR029752">
    <property type="entry name" value="D-isomer_DH_CS1"/>
</dbReference>
<dbReference type="InterPro" id="IPR029753">
    <property type="entry name" value="D-isomer_DH_CS"/>
</dbReference>
<dbReference type="SUPFAM" id="SSF52283">
    <property type="entry name" value="Formate/glycerate dehydrogenase catalytic domain-like"/>
    <property type="match status" value="1"/>
</dbReference>
<dbReference type="EMBL" id="JACJQB010000001">
    <property type="protein sequence ID" value="MBD2186642.1"/>
    <property type="molecule type" value="Genomic_DNA"/>
</dbReference>
<evidence type="ECO:0000259" key="5">
    <source>
        <dbReference type="Pfam" id="PF00389"/>
    </source>
</evidence>
<name>A0ABR7ZSZ3_9CYAN</name>
<keyword evidence="3" id="KW-0520">NAD</keyword>
<proteinExistence type="inferred from homology"/>
<evidence type="ECO:0000259" key="6">
    <source>
        <dbReference type="Pfam" id="PF02826"/>
    </source>
</evidence>
<evidence type="ECO:0000313" key="8">
    <source>
        <dbReference type="Proteomes" id="UP000642094"/>
    </source>
</evidence>
<gene>
    <name evidence="7" type="ORF">H6F41_00615</name>
</gene>
<evidence type="ECO:0000256" key="3">
    <source>
        <dbReference type="ARBA" id="ARBA00023027"/>
    </source>
</evidence>
<dbReference type="PROSITE" id="PS00065">
    <property type="entry name" value="D_2_HYDROXYACID_DH_1"/>
    <property type="match status" value="1"/>
</dbReference>
<evidence type="ECO:0000256" key="1">
    <source>
        <dbReference type="ARBA" id="ARBA00005854"/>
    </source>
</evidence>
<dbReference type="RefSeq" id="WP_190401532.1">
    <property type="nucleotide sequence ID" value="NZ_JACJQB010000001.1"/>
</dbReference>